<evidence type="ECO:0000313" key="2">
    <source>
        <dbReference type="EMBL" id="CAG9802243.1"/>
    </source>
</evidence>
<keyword evidence="3" id="KW-1185">Reference proteome</keyword>
<dbReference type="EMBL" id="OU895878">
    <property type="protein sequence ID" value="CAG9802243.1"/>
    <property type="molecule type" value="Genomic_DNA"/>
</dbReference>
<reference evidence="2" key="1">
    <citation type="submission" date="2022-01" db="EMBL/GenBank/DDBJ databases">
        <authorList>
            <person name="King R."/>
        </authorList>
    </citation>
    <scope>NUCLEOTIDE SEQUENCE</scope>
</reference>
<gene>
    <name evidence="2" type="ORF">CHIRRI_LOCUS5157</name>
</gene>
<sequence length="70" mass="8126">MQRMKLTSFYLKLNELKEYDQAKQERQQASQKEGGSHAMTEIPAEKLNIRATKTKQEIHTRIGFNANEST</sequence>
<accession>A0A9N9RSJ3</accession>
<dbReference type="OrthoDB" id="8041493at2759"/>
<evidence type="ECO:0000313" key="3">
    <source>
        <dbReference type="Proteomes" id="UP001153620"/>
    </source>
</evidence>
<name>A0A9N9RSJ3_9DIPT</name>
<feature type="region of interest" description="Disordered" evidence="1">
    <location>
        <begin position="21"/>
        <end position="44"/>
    </location>
</feature>
<proteinExistence type="predicted"/>
<reference evidence="2" key="2">
    <citation type="submission" date="2022-10" db="EMBL/GenBank/DDBJ databases">
        <authorList>
            <consortium name="ENA_rothamsted_submissions"/>
            <consortium name="culmorum"/>
            <person name="King R."/>
        </authorList>
    </citation>
    <scope>NUCLEOTIDE SEQUENCE</scope>
</reference>
<dbReference type="Proteomes" id="UP001153620">
    <property type="component" value="Chromosome 2"/>
</dbReference>
<protein>
    <submittedName>
        <fullName evidence="2">Uncharacterized protein</fullName>
    </submittedName>
</protein>
<evidence type="ECO:0000256" key="1">
    <source>
        <dbReference type="SAM" id="MobiDB-lite"/>
    </source>
</evidence>
<dbReference type="AlphaFoldDB" id="A0A9N9RSJ3"/>
<organism evidence="2 3">
    <name type="scientific">Chironomus riparius</name>
    <dbReference type="NCBI Taxonomy" id="315576"/>
    <lineage>
        <taxon>Eukaryota</taxon>
        <taxon>Metazoa</taxon>
        <taxon>Ecdysozoa</taxon>
        <taxon>Arthropoda</taxon>
        <taxon>Hexapoda</taxon>
        <taxon>Insecta</taxon>
        <taxon>Pterygota</taxon>
        <taxon>Neoptera</taxon>
        <taxon>Endopterygota</taxon>
        <taxon>Diptera</taxon>
        <taxon>Nematocera</taxon>
        <taxon>Chironomoidea</taxon>
        <taxon>Chironomidae</taxon>
        <taxon>Chironominae</taxon>
        <taxon>Chironomus</taxon>
    </lineage>
</organism>